<dbReference type="Proteomes" id="UP000790787">
    <property type="component" value="Chromosome 13"/>
</dbReference>
<reference evidence="1" key="1">
    <citation type="journal article" date="2014" name="Nat. Commun.">
        <title>The tobacco genome sequence and its comparison with those of tomato and potato.</title>
        <authorList>
            <person name="Sierro N."/>
            <person name="Battey J.N."/>
            <person name="Ouadi S."/>
            <person name="Bakaher N."/>
            <person name="Bovet L."/>
            <person name="Willig A."/>
            <person name="Goepfert S."/>
            <person name="Peitsch M.C."/>
            <person name="Ivanov N.V."/>
        </authorList>
    </citation>
    <scope>NUCLEOTIDE SEQUENCE [LARGE SCALE GENOMIC DNA]</scope>
</reference>
<dbReference type="OMA" id="DCINIIC"/>
<name>A0A1S4A2V6_TOBAC</name>
<dbReference type="GeneID" id="107793134"/>
<evidence type="ECO:0000313" key="1">
    <source>
        <dbReference type="Proteomes" id="UP000790787"/>
    </source>
</evidence>
<accession>A0A1S4A2V6</accession>
<gene>
    <name evidence="2" type="primary">LOC107793134</name>
</gene>
<proteinExistence type="predicted"/>
<dbReference type="OrthoDB" id="1305029at2759"/>
<dbReference type="RefSeq" id="XP_016470906.1">
    <property type="nucleotide sequence ID" value="XM_016615420.1"/>
</dbReference>
<evidence type="ECO:0000313" key="2">
    <source>
        <dbReference type="RefSeq" id="XP_016470906.1"/>
    </source>
</evidence>
<sequence>MSGNTGSKQAGQTNGKGEKFRKRKTHTIEPQAAQMPCVIPSQSLLSQTSLLHVHETFLPQPTPEVNLPQPSIRANRPQPHNTVSQPQSNQSQPINTVTQPHMSSPTNVTPATSCSAVGGGNDNGNDDGRMWIVPEEDGFDPHKPVIEGIASCIRSKFELAKPSWKKFPQSTRDMWFDEFKKKFRWLPHYNDVI</sequence>
<organism evidence="1 2">
    <name type="scientific">Nicotiana tabacum</name>
    <name type="common">Common tobacco</name>
    <dbReference type="NCBI Taxonomy" id="4097"/>
    <lineage>
        <taxon>Eukaryota</taxon>
        <taxon>Viridiplantae</taxon>
        <taxon>Streptophyta</taxon>
        <taxon>Embryophyta</taxon>
        <taxon>Tracheophyta</taxon>
        <taxon>Spermatophyta</taxon>
        <taxon>Magnoliopsida</taxon>
        <taxon>eudicotyledons</taxon>
        <taxon>Gunneridae</taxon>
        <taxon>Pentapetalae</taxon>
        <taxon>asterids</taxon>
        <taxon>lamiids</taxon>
        <taxon>Solanales</taxon>
        <taxon>Solanaceae</taxon>
        <taxon>Nicotianoideae</taxon>
        <taxon>Nicotianeae</taxon>
        <taxon>Nicotiana</taxon>
    </lineage>
</organism>
<reference evidence="2" key="2">
    <citation type="submission" date="2025-08" db="UniProtKB">
        <authorList>
            <consortium name="RefSeq"/>
        </authorList>
    </citation>
    <scope>IDENTIFICATION</scope>
</reference>
<protein>
    <submittedName>
        <fullName evidence="2">Uncharacterized protein isoform X2</fullName>
    </submittedName>
</protein>
<keyword evidence="1" id="KW-1185">Reference proteome</keyword>
<dbReference type="AlphaFoldDB" id="A0A1S4A2V6"/>